<evidence type="ECO:0000259" key="5">
    <source>
        <dbReference type="PROSITE" id="PS51193"/>
    </source>
</evidence>
<dbReference type="InterPro" id="IPR027417">
    <property type="entry name" value="P-loop_NTPase"/>
</dbReference>
<feature type="non-terminal residue" evidence="6">
    <location>
        <position position="137"/>
    </location>
</feature>
<dbReference type="GO" id="GO:0016787">
    <property type="term" value="F:hydrolase activity"/>
    <property type="evidence" value="ECO:0007669"/>
    <property type="project" value="UniProtKB-KW"/>
</dbReference>
<dbReference type="PROSITE" id="PS51193">
    <property type="entry name" value="HELICASE_ATP_BIND_2"/>
    <property type="match status" value="1"/>
</dbReference>
<evidence type="ECO:0000256" key="4">
    <source>
        <dbReference type="SAM" id="MobiDB-lite"/>
    </source>
</evidence>
<comment type="caution">
    <text evidence="6">The sequence shown here is derived from an EMBL/GenBank/DDBJ whole genome shotgun (WGS) entry which is preliminary data.</text>
</comment>
<gene>
    <name evidence="6" type="ORF">HKN21_05415</name>
</gene>
<accession>A0A7Y2E6K7</accession>
<protein>
    <recommendedName>
        <fullName evidence="5">Helicase ATP-binding domain-containing protein</fullName>
    </recommendedName>
</protein>
<feature type="domain" description="Helicase ATP-binding" evidence="5">
    <location>
        <begin position="17"/>
        <end position="137"/>
    </location>
</feature>
<dbReference type="InterPro" id="IPR014013">
    <property type="entry name" value="Helic_SF1/SF2_ATP-bd_DinG/Rad3"/>
</dbReference>
<keyword evidence="3" id="KW-0067">ATP-binding</keyword>
<feature type="region of interest" description="Disordered" evidence="4">
    <location>
        <begin position="1"/>
        <end position="23"/>
    </location>
</feature>
<proteinExistence type="predicted"/>
<dbReference type="SUPFAM" id="SSF52540">
    <property type="entry name" value="P-loop containing nucleoside triphosphate hydrolases"/>
    <property type="match status" value="1"/>
</dbReference>
<keyword evidence="1" id="KW-0547">Nucleotide-binding</keyword>
<evidence type="ECO:0000313" key="7">
    <source>
        <dbReference type="Proteomes" id="UP000547674"/>
    </source>
</evidence>
<dbReference type="AlphaFoldDB" id="A0A7Y2E6K7"/>
<dbReference type="Gene3D" id="3.40.50.300">
    <property type="entry name" value="P-loop containing nucleotide triphosphate hydrolases"/>
    <property type="match status" value="1"/>
</dbReference>
<reference evidence="6 7" key="1">
    <citation type="submission" date="2020-03" db="EMBL/GenBank/DDBJ databases">
        <title>Metabolic flexibility allows generalist bacteria to become dominant in a frequently disturbed ecosystem.</title>
        <authorList>
            <person name="Chen Y.-J."/>
            <person name="Leung P.M."/>
            <person name="Bay S.K."/>
            <person name="Hugenholtz P."/>
            <person name="Kessler A.J."/>
            <person name="Shelley G."/>
            <person name="Waite D.W."/>
            <person name="Cook P.L."/>
            <person name="Greening C."/>
        </authorList>
    </citation>
    <scope>NUCLEOTIDE SEQUENCE [LARGE SCALE GENOMIC DNA]</scope>
    <source>
        <strain evidence="6">SS_bin_28</strain>
    </source>
</reference>
<evidence type="ECO:0000313" key="6">
    <source>
        <dbReference type="EMBL" id="NNF06179.1"/>
    </source>
</evidence>
<keyword evidence="2" id="KW-0378">Hydrolase</keyword>
<dbReference type="Proteomes" id="UP000547674">
    <property type="component" value="Unassembled WGS sequence"/>
</dbReference>
<organism evidence="6 7">
    <name type="scientific">Eiseniibacteriota bacterium</name>
    <dbReference type="NCBI Taxonomy" id="2212470"/>
    <lineage>
        <taxon>Bacteria</taxon>
        <taxon>Candidatus Eiseniibacteriota</taxon>
    </lineage>
</organism>
<evidence type="ECO:0000256" key="2">
    <source>
        <dbReference type="ARBA" id="ARBA00022801"/>
    </source>
</evidence>
<dbReference type="GO" id="GO:0005524">
    <property type="term" value="F:ATP binding"/>
    <property type="evidence" value="ECO:0007669"/>
    <property type="project" value="UniProtKB-KW"/>
</dbReference>
<dbReference type="EMBL" id="JABDJR010000206">
    <property type="protein sequence ID" value="NNF06179.1"/>
    <property type="molecule type" value="Genomic_DNA"/>
</dbReference>
<evidence type="ECO:0000256" key="1">
    <source>
        <dbReference type="ARBA" id="ARBA00022741"/>
    </source>
</evidence>
<sequence length="137" mass="14802">MSFNAETIPDLMGPEGPLASIMDPYEDRPFQREMALEVARLMETGGTIAIEAPTGIGKSLGYGLPASVWAQSGAGPVVVSTFTKALQEQLLRSEAPRLQQILGSDLNVRVLKGRTNYLCYRRFETERRAATGAGTVA</sequence>
<evidence type="ECO:0000256" key="3">
    <source>
        <dbReference type="ARBA" id="ARBA00022840"/>
    </source>
</evidence>
<name>A0A7Y2E6K7_UNCEI</name>